<organism evidence="2 3">
    <name type="scientific">Kitasatospora nipponensis</name>
    <dbReference type="NCBI Taxonomy" id="258049"/>
    <lineage>
        <taxon>Bacteria</taxon>
        <taxon>Bacillati</taxon>
        <taxon>Actinomycetota</taxon>
        <taxon>Actinomycetes</taxon>
        <taxon>Kitasatosporales</taxon>
        <taxon>Streptomycetaceae</taxon>
        <taxon>Kitasatospora</taxon>
    </lineage>
</organism>
<accession>A0ABN1WC94</accession>
<evidence type="ECO:0000313" key="3">
    <source>
        <dbReference type="Proteomes" id="UP001500037"/>
    </source>
</evidence>
<proteinExistence type="predicted"/>
<gene>
    <name evidence="2" type="ORF">GCM10009665_33490</name>
</gene>
<dbReference type="EMBL" id="BAAALF010000051">
    <property type="protein sequence ID" value="GAA1239934.1"/>
    <property type="molecule type" value="Genomic_DNA"/>
</dbReference>
<feature type="compositionally biased region" description="Basic and acidic residues" evidence="1">
    <location>
        <begin position="1"/>
        <end position="11"/>
    </location>
</feature>
<protein>
    <submittedName>
        <fullName evidence="2">Uncharacterized protein</fullName>
    </submittedName>
</protein>
<comment type="caution">
    <text evidence="2">The sequence shown here is derived from an EMBL/GenBank/DDBJ whole genome shotgun (WGS) entry which is preliminary data.</text>
</comment>
<keyword evidence="3" id="KW-1185">Reference proteome</keyword>
<reference evidence="2 3" key="1">
    <citation type="journal article" date="2019" name="Int. J. Syst. Evol. Microbiol.">
        <title>The Global Catalogue of Microorganisms (GCM) 10K type strain sequencing project: providing services to taxonomists for standard genome sequencing and annotation.</title>
        <authorList>
            <consortium name="The Broad Institute Genomics Platform"/>
            <consortium name="The Broad Institute Genome Sequencing Center for Infectious Disease"/>
            <person name="Wu L."/>
            <person name="Ma J."/>
        </authorList>
    </citation>
    <scope>NUCLEOTIDE SEQUENCE [LARGE SCALE GENOMIC DNA]</scope>
    <source>
        <strain evidence="2 3">JCM 13004</strain>
    </source>
</reference>
<dbReference type="RefSeq" id="WP_344442435.1">
    <property type="nucleotide sequence ID" value="NZ_BAAALF010000051.1"/>
</dbReference>
<feature type="region of interest" description="Disordered" evidence="1">
    <location>
        <begin position="1"/>
        <end position="25"/>
    </location>
</feature>
<dbReference type="Proteomes" id="UP001500037">
    <property type="component" value="Unassembled WGS sequence"/>
</dbReference>
<evidence type="ECO:0000313" key="2">
    <source>
        <dbReference type="EMBL" id="GAA1239934.1"/>
    </source>
</evidence>
<evidence type="ECO:0000256" key="1">
    <source>
        <dbReference type="SAM" id="MobiDB-lite"/>
    </source>
</evidence>
<name>A0ABN1WC94_9ACTN</name>
<sequence>MPSQEELKAELQQRATDLARPGAADASAIDHDRLRIVADTPAKALDIARQFAERFPVWQVSAVSSQGGPQFTLWLTVHKGEA</sequence>